<comment type="caution">
    <text evidence="1">The sequence shown here is derived from an EMBL/GenBank/DDBJ whole genome shotgun (WGS) entry which is preliminary data.</text>
</comment>
<dbReference type="Proteomes" id="UP001219525">
    <property type="component" value="Unassembled WGS sequence"/>
</dbReference>
<keyword evidence="2" id="KW-1185">Reference proteome</keyword>
<dbReference type="AlphaFoldDB" id="A0AAD6YRZ2"/>
<evidence type="ECO:0000313" key="2">
    <source>
        <dbReference type="Proteomes" id="UP001219525"/>
    </source>
</evidence>
<evidence type="ECO:0000313" key="1">
    <source>
        <dbReference type="EMBL" id="KAJ7227315.1"/>
    </source>
</evidence>
<name>A0AAD6YRZ2_9AGAR</name>
<organism evidence="1 2">
    <name type="scientific">Mycena pura</name>
    <dbReference type="NCBI Taxonomy" id="153505"/>
    <lineage>
        <taxon>Eukaryota</taxon>
        <taxon>Fungi</taxon>
        <taxon>Dikarya</taxon>
        <taxon>Basidiomycota</taxon>
        <taxon>Agaricomycotina</taxon>
        <taxon>Agaricomycetes</taxon>
        <taxon>Agaricomycetidae</taxon>
        <taxon>Agaricales</taxon>
        <taxon>Marasmiineae</taxon>
        <taxon>Mycenaceae</taxon>
        <taxon>Mycena</taxon>
    </lineage>
</organism>
<accession>A0AAD6YRZ2</accession>
<protein>
    <submittedName>
        <fullName evidence="1">Uncharacterized protein</fullName>
    </submittedName>
</protein>
<proteinExistence type="predicted"/>
<feature type="non-terminal residue" evidence="1">
    <location>
        <position position="1"/>
    </location>
</feature>
<gene>
    <name evidence="1" type="ORF">GGX14DRAFT_347245</name>
</gene>
<sequence length="110" mass="12758">VDPDPRKQMDNARNLAKYVFPRQYGLASPFKFQTSPRESLNLPDFSDRENEIKALGPCKTPKRLRDVIPMLEKLLWRHGKTRYKLLRDHACPSKVIPVCSPVVTIPKCFH</sequence>
<reference evidence="1" key="1">
    <citation type="submission" date="2023-03" db="EMBL/GenBank/DDBJ databases">
        <title>Massive genome expansion in bonnet fungi (Mycena s.s.) driven by repeated elements and novel gene families across ecological guilds.</title>
        <authorList>
            <consortium name="Lawrence Berkeley National Laboratory"/>
            <person name="Harder C.B."/>
            <person name="Miyauchi S."/>
            <person name="Viragh M."/>
            <person name="Kuo A."/>
            <person name="Thoen E."/>
            <person name="Andreopoulos B."/>
            <person name="Lu D."/>
            <person name="Skrede I."/>
            <person name="Drula E."/>
            <person name="Henrissat B."/>
            <person name="Morin E."/>
            <person name="Kohler A."/>
            <person name="Barry K."/>
            <person name="LaButti K."/>
            <person name="Morin E."/>
            <person name="Salamov A."/>
            <person name="Lipzen A."/>
            <person name="Mereny Z."/>
            <person name="Hegedus B."/>
            <person name="Baldrian P."/>
            <person name="Stursova M."/>
            <person name="Weitz H."/>
            <person name="Taylor A."/>
            <person name="Grigoriev I.V."/>
            <person name="Nagy L.G."/>
            <person name="Martin F."/>
            <person name="Kauserud H."/>
        </authorList>
    </citation>
    <scope>NUCLEOTIDE SEQUENCE</scope>
    <source>
        <strain evidence="1">9144</strain>
    </source>
</reference>
<dbReference type="Gene3D" id="1.10.132.70">
    <property type="match status" value="1"/>
</dbReference>
<dbReference type="EMBL" id="JARJCW010000003">
    <property type="protein sequence ID" value="KAJ7227315.1"/>
    <property type="molecule type" value="Genomic_DNA"/>
</dbReference>